<accession>A0A1K1SIF4</accession>
<gene>
    <name evidence="6" type="ORF">SAMN04489730_5811</name>
</gene>
<name>A0A1K1SIF4_9PSEU</name>
<dbReference type="PANTHER" id="PTHR43585">
    <property type="entry name" value="FUMIPYRROLE BIOSYNTHESIS PROTEIN C"/>
    <property type="match status" value="1"/>
</dbReference>
<proteinExistence type="predicted"/>
<keyword evidence="1" id="KW-0436">Ligase</keyword>
<dbReference type="EMBL" id="FPJG01000006">
    <property type="protein sequence ID" value="SFW84184.1"/>
    <property type="molecule type" value="Genomic_DNA"/>
</dbReference>
<evidence type="ECO:0000313" key="7">
    <source>
        <dbReference type="Proteomes" id="UP000182740"/>
    </source>
</evidence>
<dbReference type="GO" id="GO:0005524">
    <property type="term" value="F:ATP binding"/>
    <property type="evidence" value="ECO:0007669"/>
    <property type="project" value="UniProtKB-UniRule"/>
</dbReference>
<feature type="domain" description="ATP-grasp" evidence="5">
    <location>
        <begin position="104"/>
        <end position="320"/>
    </location>
</feature>
<reference evidence="7" key="1">
    <citation type="submission" date="2016-11" db="EMBL/GenBank/DDBJ databases">
        <authorList>
            <person name="Varghese N."/>
            <person name="Submissions S."/>
        </authorList>
    </citation>
    <scope>NUCLEOTIDE SEQUENCE [LARGE SCALE GENOMIC DNA]</scope>
    <source>
        <strain evidence="7">DSM 44671</strain>
    </source>
</reference>
<keyword evidence="7" id="KW-1185">Reference proteome</keyword>
<dbReference type="Gene3D" id="3.30.470.20">
    <property type="entry name" value="ATP-grasp fold, B domain"/>
    <property type="match status" value="1"/>
</dbReference>
<dbReference type="AlphaFoldDB" id="A0A1K1SIF4"/>
<dbReference type="PANTHER" id="PTHR43585:SF2">
    <property type="entry name" value="ATP-GRASP ENZYME FSQD"/>
    <property type="match status" value="1"/>
</dbReference>
<organism evidence="6 7">
    <name type="scientific">Amycolatopsis australiensis</name>
    <dbReference type="NCBI Taxonomy" id="546364"/>
    <lineage>
        <taxon>Bacteria</taxon>
        <taxon>Bacillati</taxon>
        <taxon>Actinomycetota</taxon>
        <taxon>Actinomycetes</taxon>
        <taxon>Pseudonocardiales</taxon>
        <taxon>Pseudonocardiaceae</taxon>
        <taxon>Amycolatopsis</taxon>
    </lineage>
</organism>
<dbReference type="InterPro" id="IPR011761">
    <property type="entry name" value="ATP-grasp"/>
</dbReference>
<keyword evidence="3 4" id="KW-0067">ATP-binding</keyword>
<dbReference type="GO" id="GO:0016874">
    <property type="term" value="F:ligase activity"/>
    <property type="evidence" value="ECO:0007669"/>
    <property type="project" value="UniProtKB-KW"/>
</dbReference>
<evidence type="ECO:0000256" key="2">
    <source>
        <dbReference type="ARBA" id="ARBA00022741"/>
    </source>
</evidence>
<evidence type="ECO:0000256" key="1">
    <source>
        <dbReference type="ARBA" id="ARBA00022598"/>
    </source>
</evidence>
<evidence type="ECO:0000256" key="4">
    <source>
        <dbReference type="PROSITE-ProRule" id="PRU00409"/>
    </source>
</evidence>
<dbReference type="STRING" id="546364.SAMN04489730_5811"/>
<dbReference type="PROSITE" id="PS50975">
    <property type="entry name" value="ATP_GRASP"/>
    <property type="match status" value="1"/>
</dbReference>
<dbReference type="Pfam" id="PF13535">
    <property type="entry name" value="ATP-grasp_4"/>
    <property type="match status" value="1"/>
</dbReference>
<dbReference type="Proteomes" id="UP000182740">
    <property type="component" value="Unassembled WGS sequence"/>
</dbReference>
<protein>
    <submittedName>
        <fullName evidence="6">ATP-grasp domain-containing protein</fullName>
    </submittedName>
</protein>
<dbReference type="InterPro" id="IPR052032">
    <property type="entry name" value="ATP-dep_AA_Ligase"/>
</dbReference>
<dbReference type="SUPFAM" id="SSF56059">
    <property type="entry name" value="Glutathione synthetase ATP-binding domain-like"/>
    <property type="match status" value="1"/>
</dbReference>
<evidence type="ECO:0000313" key="6">
    <source>
        <dbReference type="EMBL" id="SFW84184.1"/>
    </source>
</evidence>
<evidence type="ECO:0000256" key="3">
    <source>
        <dbReference type="ARBA" id="ARBA00022840"/>
    </source>
</evidence>
<dbReference type="OrthoDB" id="8441067at2"/>
<dbReference type="RefSeq" id="WP_072479241.1">
    <property type="nucleotide sequence ID" value="NZ_FPJG01000006.1"/>
</dbReference>
<sequence length="424" mass="47322">MSTDIFVIGLDEENQRVLDRLPWAGTYRFHGLLTPEDLQHGEIDFEALLKTAQHELDAFDGEVGAIVSYWDFPAASLVPILCARYGLPSVSLEAVLKCEHKYWSRLEQRKVIDELPNFGIVDLDAEKPAPPAGVGFPMWLKPVKSFSSELAFKAENEAEFAEAVAEIRDGVGRVGEPFGYVLEQVRLPPEIAKVGGAACLAEEALHGVQAAVEGYVYQGEVVVYGALDSINYPDSSSFLRHQYPSQLGEEPVQRMRDVATRVMKQIGFDNGTFSIEFFCDPESGQVCLLEINPRHSQSHAELFEFVDGVANHEIMVRLGLGQDPGRRPHKGKYQIAAKWYLRRFEDGVVTRVPTPEEIAAVQDRIDGTQIEIVPEVGQRLSDLPEQDSYSFELAHLFVAAHTEHEMVQKYQACVDALPFEFAEA</sequence>
<dbReference type="GO" id="GO:0046872">
    <property type="term" value="F:metal ion binding"/>
    <property type="evidence" value="ECO:0007669"/>
    <property type="project" value="InterPro"/>
</dbReference>
<evidence type="ECO:0000259" key="5">
    <source>
        <dbReference type="PROSITE" id="PS50975"/>
    </source>
</evidence>
<keyword evidence="2 4" id="KW-0547">Nucleotide-binding</keyword>